<gene>
    <name evidence="1" type="ORF">Amac_039300</name>
</gene>
<dbReference type="AlphaFoldDB" id="A0A5M3WUN5"/>
<dbReference type="SUPFAM" id="SSF140453">
    <property type="entry name" value="EsxAB dimer-like"/>
    <property type="match status" value="1"/>
</dbReference>
<evidence type="ECO:0000313" key="1">
    <source>
        <dbReference type="EMBL" id="GES10333.1"/>
    </source>
</evidence>
<dbReference type="RefSeq" id="WP_155355777.1">
    <property type="nucleotide sequence ID" value="NZ_BAAAHL010000014.1"/>
</dbReference>
<accession>A0A5M3WUN5</accession>
<name>A0A5M3WUN5_9ACTN</name>
<dbReference type="EMBL" id="BLAE01000021">
    <property type="protein sequence ID" value="GES10333.1"/>
    <property type="molecule type" value="Genomic_DNA"/>
</dbReference>
<sequence length="96" mass="10330">MADNPHRILQEAAEKEALATIFESRAGELELVFKGIPPASGSSDGYWLGAAADRFANVARPLDAGIAELIETCRATARNLRRTAEHLRATAMLPTP</sequence>
<dbReference type="Proteomes" id="UP000331127">
    <property type="component" value="Unassembled WGS sequence"/>
</dbReference>
<reference evidence="1 2" key="1">
    <citation type="submission" date="2019-10" db="EMBL/GenBank/DDBJ databases">
        <title>Whole genome shotgun sequence of Acrocarpospora macrocephala NBRC 16266.</title>
        <authorList>
            <person name="Ichikawa N."/>
            <person name="Kimura A."/>
            <person name="Kitahashi Y."/>
            <person name="Komaki H."/>
            <person name="Oguchi A."/>
        </authorList>
    </citation>
    <scope>NUCLEOTIDE SEQUENCE [LARGE SCALE GENOMIC DNA]</scope>
    <source>
        <strain evidence="1 2">NBRC 16266</strain>
    </source>
</reference>
<proteinExistence type="predicted"/>
<dbReference type="OrthoDB" id="3538695at2"/>
<evidence type="ECO:0000313" key="2">
    <source>
        <dbReference type="Proteomes" id="UP000331127"/>
    </source>
</evidence>
<organism evidence="1 2">
    <name type="scientific">Acrocarpospora macrocephala</name>
    <dbReference type="NCBI Taxonomy" id="150177"/>
    <lineage>
        <taxon>Bacteria</taxon>
        <taxon>Bacillati</taxon>
        <taxon>Actinomycetota</taxon>
        <taxon>Actinomycetes</taxon>
        <taxon>Streptosporangiales</taxon>
        <taxon>Streptosporangiaceae</taxon>
        <taxon>Acrocarpospora</taxon>
    </lineage>
</organism>
<comment type="caution">
    <text evidence="1">The sequence shown here is derived from an EMBL/GenBank/DDBJ whole genome shotgun (WGS) entry which is preliminary data.</text>
</comment>
<keyword evidence="2" id="KW-1185">Reference proteome</keyword>
<dbReference type="InterPro" id="IPR036689">
    <property type="entry name" value="ESAT-6-like_sf"/>
</dbReference>
<protein>
    <submittedName>
        <fullName evidence="1">Uncharacterized protein</fullName>
    </submittedName>
</protein>